<evidence type="ECO:0000256" key="11">
    <source>
        <dbReference type="RuleBase" id="RU361159"/>
    </source>
</evidence>
<dbReference type="OrthoDB" id="9992747at2759"/>
<reference evidence="12" key="1">
    <citation type="journal article" date="2021" name="Open Biol.">
        <title>Shared evolutionary footprints suggest mitochondrial oxidative damage underlies multiple complex I losses in fungi.</title>
        <authorList>
            <person name="Schikora-Tamarit M.A."/>
            <person name="Marcet-Houben M."/>
            <person name="Nosek J."/>
            <person name="Gabaldon T."/>
        </authorList>
    </citation>
    <scope>NUCLEOTIDE SEQUENCE</scope>
    <source>
        <strain evidence="12">CBS6075</strain>
    </source>
</reference>
<dbReference type="InterPro" id="IPR023696">
    <property type="entry name" value="Ureohydrolase_dom_sf"/>
</dbReference>
<evidence type="ECO:0000256" key="5">
    <source>
        <dbReference type="ARBA" id="ARBA00022723"/>
    </source>
</evidence>
<dbReference type="GO" id="GO:0004053">
    <property type="term" value="F:arginase activity"/>
    <property type="evidence" value="ECO:0007669"/>
    <property type="project" value="UniProtKB-EC"/>
</dbReference>
<feature type="binding site" evidence="9">
    <location>
        <position position="112"/>
    </location>
    <ligand>
        <name>Mn(2+)</name>
        <dbReference type="ChEBI" id="CHEBI:29035"/>
        <label>1</label>
    </ligand>
</feature>
<dbReference type="SUPFAM" id="SSF52768">
    <property type="entry name" value="Arginase/deacetylase"/>
    <property type="match status" value="1"/>
</dbReference>
<name>A0A9P8T008_9ASCO</name>
<dbReference type="Gene3D" id="3.40.800.10">
    <property type="entry name" value="Ureohydrolase domain"/>
    <property type="match status" value="1"/>
</dbReference>
<feature type="binding site" evidence="9">
    <location>
        <position position="244"/>
    </location>
    <ligand>
        <name>Mn(2+)</name>
        <dbReference type="ChEBI" id="CHEBI:29035"/>
        <label>1</label>
    </ligand>
</feature>
<keyword evidence="6 11" id="KW-0378">Hydrolase</keyword>
<dbReference type="EC" id="3.5.3.1" evidence="2 11"/>
<evidence type="ECO:0000256" key="3">
    <source>
        <dbReference type="ARBA" id="ARBA00018123"/>
    </source>
</evidence>
<accession>A0A9P8T008</accession>
<proteinExistence type="inferred from homology"/>
<comment type="similarity">
    <text evidence="10 11">Belongs to the arginase family.</text>
</comment>
<evidence type="ECO:0000313" key="12">
    <source>
        <dbReference type="EMBL" id="KAH3660096.1"/>
    </source>
</evidence>
<dbReference type="CDD" id="cd09989">
    <property type="entry name" value="Arginase"/>
    <property type="match status" value="1"/>
</dbReference>
<feature type="binding site" evidence="9">
    <location>
        <position position="135"/>
    </location>
    <ligand>
        <name>Mn(2+)</name>
        <dbReference type="ChEBI" id="CHEBI:29035"/>
        <label>1</label>
    </ligand>
</feature>
<evidence type="ECO:0000256" key="7">
    <source>
        <dbReference type="ARBA" id="ARBA00023211"/>
    </source>
</evidence>
<evidence type="ECO:0000256" key="4">
    <source>
        <dbReference type="ARBA" id="ARBA00022503"/>
    </source>
</evidence>
<feature type="binding site" evidence="9">
    <location>
        <position position="137"/>
    </location>
    <ligand>
        <name>Mn(2+)</name>
        <dbReference type="ChEBI" id="CHEBI:29035"/>
        <label>1</label>
    </ligand>
</feature>
<evidence type="ECO:0000256" key="1">
    <source>
        <dbReference type="ARBA" id="ARBA00005098"/>
    </source>
</evidence>
<gene>
    <name evidence="12" type="ORF">OGAPHI_007301</name>
</gene>
<dbReference type="NCBIfam" id="TIGR01229">
    <property type="entry name" value="rocF_arginase"/>
    <property type="match status" value="1"/>
</dbReference>
<dbReference type="InterPro" id="IPR006035">
    <property type="entry name" value="Ureohydrolase"/>
</dbReference>
<evidence type="ECO:0000256" key="9">
    <source>
        <dbReference type="PIRSR" id="PIRSR036979-1"/>
    </source>
</evidence>
<dbReference type="Proteomes" id="UP000769157">
    <property type="component" value="Unassembled WGS sequence"/>
</dbReference>
<comment type="pathway">
    <text evidence="1">Nitrogen metabolism; urea cycle; L-ornithine and urea from L-arginine: step 1/1.</text>
</comment>
<keyword evidence="4 11" id="KW-0056">Arginine metabolism</keyword>
<dbReference type="Pfam" id="PF00491">
    <property type="entry name" value="Arginase"/>
    <property type="match status" value="1"/>
</dbReference>
<comment type="catalytic activity">
    <reaction evidence="8 11">
        <text>L-arginine + H2O = urea + L-ornithine</text>
        <dbReference type="Rhea" id="RHEA:20569"/>
        <dbReference type="ChEBI" id="CHEBI:15377"/>
        <dbReference type="ChEBI" id="CHEBI:16199"/>
        <dbReference type="ChEBI" id="CHEBI:32682"/>
        <dbReference type="ChEBI" id="CHEBI:46911"/>
        <dbReference type="EC" id="3.5.3.1"/>
    </reaction>
</comment>
<comment type="cofactor">
    <cofactor evidence="9 11">
        <name>Mn(2+)</name>
        <dbReference type="ChEBI" id="CHEBI:29035"/>
    </cofactor>
    <text evidence="9 11">Binds 2 manganese ions per subunit.</text>
</comment>
<dbReference type="GO" id="GO:0005634">
    <property type="term" value="C:nucleus"/>
    <property type="evidence" value="ECO:0007669"/>
    <property type="project" value="TreeGrafter"/>
</dbReference>
<dbReference type="GeneID" id="70239265"/>
<dbReference type="PIRSF" id="PIRSF036979">
    <property type="entry name" value="Arginase"/>
    <property type="match status" value="1"/>
</dbReference>
<dbReference type="PANTHER" id="PTHR43782:SF3">
    <property type="entry name" value="ARGINASE"/>
    <property type="match status" value="1"/>
</dbReference>
<evidence type="ECO:0000256" key="10">
    <source>
        <dbReference type="PROSITE-ProRule" id="PRU00742"/>
    </source>
</evidence>
<dbReference type="RefSeq" id="XP_046057807.1">
    <property type="nucleotide sequence ID" value="XM_046208683.1"/>
</dbReference>
<protein>
    <recommendedName>
        <fullName evidence="3 11">Arginase</fullName>
        <ecNumber evidence="2 11">3.5.3.1</ecNumber>
    </recommendedName>
</protein>
<keyword evidence="5 9" id="KW-0479">Metal-binding</keyword>
<dbReference type="PROSITE" id="PS51409">
    <property type="entry name" value="ARGINASE_2"/>
    <property type="match status" value="1"/>
</dbReference>
<dbReference type="EMBL" id="JAEUBE010000511">
    <property type="protein sequence ID" value="KAH3660096.1"/>
    <property type="molecule type" value="Genomic_DNA"/>
</dbReference>
<keyword evidence="13" id="KW-1185">Reference proteome</keyword>
<sequence>MSEIQYNYAESRKVTVIKAPFSGGQRKGGVDEAPDKLEEFGLLTDIEQLGWTYSIADPLAKFDLKSQKADPTDVYGNVLRPKMVSESCEAIFESSVEARKNGTLPLTVGGDHSIGMSTLLAFVNQNPDGGILWIDAHADLNTPETTPSGNLHGLPVAFAMGLKEENWPPHFDWIKKLPHKVKPSQIAYIGLRDVDAGEKKYIRDLGITAFSMYHVDKYGINKVLEMALEKVNPSGKNPVHVSFDVDAIDPLYVAATGTPVRGGLSLREGLFIMEEVAATGNLAGLDIVEVNPALASTETHILDTVNAGLSIARCGLGETIF</sequence>
<organism evidence="12 13">
    <name type="scientific">Ogataea philodendri</name>
    <dbReference type="NCBI Taxonomy" id="1378263"/>
    <lineage>
        <taxon>Eukaryota</taxon>
        <taxon>Fungi</taxon>
        <taxon>Dikarya</taxon>
        <taxon>Ascomycota</taxon>
        <taxon>Saccharomycotina</taxon>
        <taxon>Pichiomycetes</taxon>
        <taxon>Pichiales</taxon>
        <taxon>Pichiaceae</taxon>
        <taxon>Ogataea</taxon>
    </lineage>
</organism>
<evidence type="ECO:0000256" key="8">
    <source>
        <dbReference type="ARBA" id="ARBA00047391"/>
    </source>
</evidence>
<comment type="caution">
    <text evidence="12">The sequence shown here is derived from an EMBL/GenBank/DDBJ whole genome shotgun (WGS) entry which is preliminary data.</text>
</comment>
<feature type="binding site" evidence="9">
    <location>
        <position position="139"/>
    </location>
    <ligand>
        <name>Mn(2+)</name>
        <dbReference type="ChEBI" id="CHEBI:29035"/>
        <label>1</label>
    </ligand>
</feature>
<dbReference type="PRINTS" id="PR00116">
    <property type="entry name" value="ARGINASE"/>
</dbReference>
<feature type="binding site" evidence="9">
    <location>
        <position position="246"/>
    </location>
    <ligand>
        <name>Mn(2+)</name>
        <dbReference type="ChEBI" id="CHEBI:29035"/>
        <label>1</label>
    </ligand>
</feature>
<dbReference type="GO" id="GO:0030145">
    <property type="term" value="F:manganese ion binding"/>
    <property type="evidence" value="ECO:0007669"/>
    <property type="project" value="TreeGrafter"/>
</dbReference>
<dbReference type="InterPro" id="IPR014033">
    <property type="entry name" value="Arginase"/>
</dbReference>
<dbReference type="AlphaFoldDB" id="A0A9P8T008"/>
<evidence type="ECO:0000313" key="13">
    <source>
        <dbReference type="Proteomes" id="UP000769157"/>
    </source>
</evidence>
<keyword evidence="7 9" id="KW-0464">Manganese</keyword>
<dbReference type="GO" id="GO:0006525">
    <property type="term" value="P:arginine metabolic process"/>
    <property type="evidence" value="ECO:0007669"/>
    <property type="project" value="UniProtKB-KW"/>
</dbReference>
<dbReference type="GO" id="GO:0005829">
    <property type="term" value="C:cytosol"/>
    <property type="evidence" value="ECO:0007669"/>
    <property type="project" value="TreeGrafter"/>
</dbReference>
<dbReference type="FunFam" id="3.40.800.10:FF:000012">
    <property type="entry name" value="Arginase"/>
    <property type="match status" value="1"/>
</dbReference>
<reference evidence="12" key="2">
    <citation type="submission" date="2021-01" db="EMBL/GenBank/DDBJ databases">
        <authorList>
            <person name="Schikora-Tamarit M.A."/>
        </authorList>
    </citation>
    <scope>NUCLEOTIDE SEQUENCE</scope>
    <source>
        <strain evidence="12">CBS6075</strain>
    </source>
</reference>
<evidence type="ECO:0000256" key="6">
    <source>
        <dbReference type="ARBA" id="ARBA00022801"/>
    </source>
</evidence>
<evidence type="ECO:0000256" key="2">
    <source>
        <dbReference type="ARBA" id="ARBA00012168"/>
    </source>
</evidence>
<dbReference type="PANTHER" id="PTHR43782">
    <property type="entry name" value="ARGINASE"/>
    <property type="match status" value="1"/>
</dbReference>